<feature type="transmembrane region" description="Helical" evidence="7">
    <location>
        <begin position="352"/>
        <end position="371"/>
    </location>
</feature>
<feature type="transmembrane region" description="Helical" evidence="7">
    <location>
        <begin position="183"/>
        <end position="204"/>
    </location>
</feature>
<feature type="transmembrane region" description="Helical" evidence="7">
    <location>
        <begin position="154"/>
        <end position="177"/>
    </location>
</feature>
<keyword evidence="5 7" id="KW-1133">Transmembrane helix</keyword>
<proteinExistence type="predicted"/>
<evidence type="ECO:0000313" key="9">
    <source>
        <dbReference type="EMBL" id="GGH85587.1"/>
    </source>
</evidence>
<feature type="transmembrane region" description="Helical" evidence="7">
    <location>
        <begin position="318"/>
        <end position="340"/>
    </location>
</feature>
<dbReference type="InterPro" id="IPR011701">
    <property type="entry name" value="MFS"/>
</dbReference>
<reference evidence="10" key="1">
    <citation type="journal article" date="2019" name="Int. J. Syst. Evol. Microbiol.">
        <title>The Global Catalogue of Microorganisms (GCM) 10K type strain sequencing project: providing services to taxonomists for standard genome sequencing and annotation.</title>
        <authorList>
            <consortium name="The Broad Institute Genomics Platform"/>
            <consortium name="The Broad Institute Genome Sequencing Center for Infectious Disease"/>
            <person name="Wu L."/>
            <person name="Ma J."/>
        </authorList>
    </citation>
    <scope>NUCLEOTIDE SEQUENCE [LARGE SCALE GENOMIC DNA]</scope>
    <source>
        <strain evidence="10">CCM 8702</strain>
    </source>
</reference>
<evidence type="ECO:0000256" key="1">
    <source>
        <dbReference type="ARBA" id="ARBA00004651"/>
    </source>
</evidence>
<keyword evidence="10" id="KW-1185">Reference proteome</keyword>
<keyword evidence="2" id="KW-0813">Transport</keyword>
<feature type="transmembrane region" description="Helical" evidence="7">
    <location>
        <begin position="246"/>
        <end position="265"/>
    </location>
</feature>
<feature type="transmembrane region" description="Helical" evidence="7">
    <location>
        <begin position="67"/>
        <end position="87"/>
    </location>
</feature>
<evidence type="ECO:0000259" key="8">
    <source>
        <dbReference type="PROSITE" id="PS50850"/>
    </source>
</evidence>
<dbReference type="PROSITE" id="PS50850">
    <property type="entry name" value="MFS"/>
    <property type="match status" value="1"/>
</dbReference>
<dbReference type="PANTHER" id="PTHR42718:SF43">
    <property type="entry name" value="LINCOMYCIN RESISTANCE PROTEIN LMRB"/>
    <property type="match status" value="1"/>
</dbReference>
<feature type="transmembrane region" description="Helical" evidence="7">
    <location>
        <begin position="127"/>
        <end position="147"/>
    </location>
</feature>
<evidence type="ECO:0000256" key="2">
    <source>
        <dbReference type="ARBA" id="ARBA00022448"/>
    </source>
</evidence>
<feature type="transmembrane region" description="Helical" evidence="7">
    <location>
        <begin position="99"/>
        <end position="121"/>
    </location>
</feature>
<feature type="transmembrane region" description="Helical" evidence="7">
    <location>
        <begin position="286"/>
        <end position="312"/>
    </location>
</feature>
<feature type="transmembrane region" description="Helical" evidence="7">
    <location>
        <begin position="377"/>
        <end position="398"/>
    </location>
</feature>
<dbReference type="Proteomes" id="UP000605427">
    <property type="component" value="Unassembled WGS sequence"/>
</dbReference>
<dbReference type="PANTHER" id="PTHR42718">
    <property type="entry name" value="MAJOR FACILITATOR SUPERFAMILY MULTIDRUG TRANSPORTER MFSC"/>
    <property type="match status" value="1"/>
</dbReference>
<dbReference type="Pfam" id="PF07690">
    <property type="entry name" value="MFS_1"/>
    <property type="match status" value="1"/>
</dbReference>
<dbReference type="InterPro" id="IPR036259">
    <property type="entry name" value="MFS_trans_sf"/>
</dbReference>
<comment type="subcellular location">
    <subcellularLocation>
        <location evidence="1">Cell membrane</location>
        <topology evidence="1">Multi-pass membrane protein</topology>
    </subcellularLocation>
</comment>
<sequence length="502" mass="53635">MEGSMKADSLGNRQETQQEAQQQYKVFPILFAMLLSGFIGLFGETALNVALTPLMAMLEVGPTTIQWLTTGYLLVLGILVPVSGMLLQWFSTRQLFTTSLIFSIIGTFVAAVAPSFEILLLARVLQAVGTALLLPLMFNTILVIFPIEKRGAAMGLIGLVIMFAPASGPSISGLILANLSWHWIFWISLPFFVISLVCGLLFLPNISKLTKPKIDVLSIILSTLGFGGIVYGFSSAGGHGEAGSGWTSPIVIGTLAIGVLSLLLFSIRQLKMKHPVMDLRAFKYPMFTLGLILIFISMMMMLSSMLILPMYLQQGMAVTALTAGLVLLPGSLLNGLLSPVMGRLFDKFGPKWLVIIGLADVAVVLFMYTGISPTTALSTIITLHIFMMVGISMIMMPAQTNGLNQLPREYYPHGTAIMNTLQQVSGAIGTAVAVSILSAGQASFLSGIANPESPENQLAGFTSGVQGAFVFAAVLAVIGLIVSLFVKRVKVGAEAKPEGPMH</sequence>
<feature type="transmembrane region" description="Helical" evidence="7">
    <location>
        <begin position="216"/>
        <end position="234"/>
    </location>
</feature>
<dbReference type="Gene3D" id="1.20.1720.10">
    <property type="entry name" value="Multidrug resistance protein D"/>
    <property type="match status" value="1"/>
</dbReference>
<dbReference type="InterPro" id="IPR004638">
    <property type="entry name" value="EmrB-like"/>
</dbReference>
<keyword evidence="4 7" id="KW-0812">Transmembrane</keyword>
<evidence type="ECO:0000256" key="5">
    <source>
        <dbReference type="ARBA" id="ARBA00022989"/>
    </source>
</evidence>
<keyword evidence="3" id="KW-1003">Cell membrane</keyword>
<comment type="caution">
    <text evidence="9">The sequence shown here is derived from an EMBL/GenBank/DDBJ whole genome shotgun (WGS) entry which is preliminary data.</text>
</comment>
<gene>
    <name evidence="9" type="primary">lmrB</name>
    <name evidence="9" type="ORF">GCM10007362_43360</name>
</gene>
<feature type="domain" description="Major facilitator superfamily (MFS) profile" evidence="8">
    <location>
        <begin position="29"/>
        <end position="491"/>
    </location>
</feature>
<dbReference type="Gene3D" id="1.20.1250.20">
    <property type="entry name" value="MFS general substrate transporter like domains"/>
    <property type="match status" value="1"/>
</dbReference>
<evidence type="ECO:0000256" key="3">
    <source>
        <dbReference type="ARBA" id="ARBA00022475"/>
    </source>
</evidence>
<feature type="transmembrane region" description="Helical" evidence="7">
    <location>
        <begin position="468"/>
        <end position="486"/>
    </location>
</feature>
<feature type="transmembrane region" description="Helical" evidence="7">
    <location>
        <begin position="26"/>
        <end position="47"/>
    </location>
</feature>
<evidence type="ECO:0000256" key="6">
    <source>
        <dbReference type="ARBA" id="ARBA00023136"/>
    </source>
</evidence>
<protein>
    <submittedName>
        <fullName evidence="9">Lincomycin resistance protein LmrB</fullName>
    </submittedName>
</protein>
<dbReference type="EMBL" id="BMDD01000006">
    <property type="protein sequence ID" value="GGH85587.1"/>
    <property type="molecule type" value="Genomic_DNA"/>
</dbReference>
<accession>A0ABQ2A7A8</accession>
<organism evidence="9 10">
    <name type="scientific">Saccharibacillus endophyticus</name>
    <dbReference type="NCBI Taxonomy" id="2060666"/>
    <lineage>
        <taxon>Bacteria</taxon>
        <taxon>Bacillati</taxon>
        <taxon>Bacillota</taxon>
        <taxon>Bacilli</taxon>
        <taxon>Bacillales</taxon>
        <taxon>Paenibacillaceae</taxon>
        <taxon>Saccharibacillus</taxon>
    </lineage>
</organism>
<evidence type="ECO:0000256" key="7">
    <source>
        <dbReference type="SAM" id="Phobius"/>
    </source>
</evidence>
<dbReference type="PRINTS" id="PR01036">
    <property type="entry name" value="TCRTETB"/>
</dbReference>
<evidence type="ECO:0000256" key="4">
    <source>
        <dbReference type="ARBA" id="ARBA00022692"/>
    </source>
</evidence>
<dbReference type="CDD" id="cd17503">
    <property type="entry name" value="MFS_LmrB_MDR_like"/>
    <property type="match status" value="1"/>
</dbReference>
<keyword evidence="6 7" id="KW-0472">Membrane</keyword>
<dbReference type="SUPFAM" id="SSF103473">
    <property type="entry name" value="MFS general substrate transporter"/>
    <property type="match status" value="1"/>
</dbReference>
<dbReference type="NCBIfam" id="TIGR00711">
    <property type="entry name" value="efflux_EmrB"/>
    <property type="match status" value="1"/>
</dbReference>
<name>A0ABQ2A7A8_9BACL</name>
<dbReference type="InterPro" id="IPR020846">
    <property type="entry name" value="MFS_dom"/>
</dbReference>
<feature type="transmembrane region" description="Helical" evidence="7">
    <location>
        <begin position="427"/>
        <end position="448"/>
    </location>
</feature>
<evidence type="ECO:0000313" key="10">
    <source>
        <dbReference type="Proteomes" id="UP000605427"/>
    </source>
</evidence>